<feature type="region of interest" description="Disordered" evidence="1">
    <location>
        <begin position="177"/>
        <end position="198"/>
    </location>
</feature>
<keyword evidence="3" id="KW-1185">Reference proteome</keyword>
<dbReference type="EMBL" id="LJSK01000063">
    <property type="protein sequence ID" value="KPI88069.1"/>
    <property type="molecule type" value="Genomic_DNA"/>
</dbReference>
<name>A0A0N0P6W0_LEPSE</name>
<accession>A0A0N0P6W0</accession>
<dbReference type="VEuPathDB" id="TriTrypDB:Lsey_0063_0170"/>
<dbReference type="AlphaFoldDB" id="A0A0N0P6W0"/>
<reference evidence="2 3" key="1">
    <citation type="journal article" date="2015" name="PLoS Pathog.">
        <title>Leptomonas seymouri: Adaptations to the Dixenous Life Cycle Analyzed by Genome Sequencing, Transcriptome Profiling and Co-infection with Leishmania donovani.</title>
        <authorList>
            <person name="Kraeva N."/>
            <person name="Butenko A."/>
            <person name="Hlavacova J."/>
            <person name="Kostygov A."/>
            <person name="Myskova J."/>
            <person name="Grybchuk D."/>
            <person name="Lestinova T."/>
            <person name="Votypka J."/>
            <person name="Volf P."/>
            <person name="Opperdoes F."/>
            <person name="Flegontov P."/>
            <person name="Lukes J."/>
            <person name="Yurchenko V."/>
        </authorList>
    </citation>
    <scope>NUCLEOTIDE SEQUENCE [LARGE SCALE GENOMIC DNA]</scope>
    <source>
        <strain evidence="2 3">ATCC 30220</strain>
    </source>
</reference>
<evidence type="ECO:0000313" key="2">
    <source>
        <dbReference type="EMBL" id="KPI88069.1"/>
    </source>
</evidence>
<dbReference type="OrthoDB" id="259887at2759"/>
<protein>
    <submittedName>
        <fullName evidence="2">Uncharacterized protein</fullName>
    </submittedName>
</protein>
<comment type="caution">
    <text evidence="2">The sequence shown here is derived from an EMBL/GenBank/DDBJ whole genome shotgun (WGS) entry which is preliminary data.</text>
</comment>
<sequence length="198" mass="22372">MQQFVVQKASRAAEETWSTRVLTIDASNHILYLSQRRNADNMEHHCMVKVKDVKWWPHYNFLRHGVSYFFRRPALTFCIEGSTLKSGSTSLLSRAFHPLTRRVTANERASVERSYAAIERSVTFDGNTIPDKVYCRDVWMLRCMTEGDVGPLLTALRGAVMDPGCVKGIIYAAPQEHAEEPRRAPPEPLGMNAAQTGC</sequence>
<proteinExistence type="predicted"/>
<organism evidence="2 3">
    <name type="scientific">Leptomonas seymouri</name>
    <dbReference type="NCBI Taxonomy" id="5684"/>
    <lineage>
        <taxon>Eukaryota</taxon>
        <taxon>Discoba</taxon>
        <taxon>Euglenozoa</taxon>
        <taxon>Kinetoplastea</taxon>
        <taxon>Metakinetoplastina</taxon>
        <taxon>Trypanosomatida</taxon>
        <taxon>Trypanosomatidae</taxon>
        <taxon>Leishmaniinae</taxon>
        <taxon>Leptomonas</taxon>
    </lineage>
</organism>
<gene>
    <name evidence="2" type="ORF">ABL78_2845</name>
</gene>
<dbReference type="OMA" id="RNADNME"/>
<dbReference type="Proteomes" id="UP000038009">
    <property type="component" value="Unassembled WGS sequence"/>
</dbReference>
<evidence type="ECO:0000313" key="3">
    <source>
        <dbReference type="Proteomes" id="UP000038009"/>
    </source>
</evidence>
<evidence type="ECO:0000256" key="1">
    <source>
        <dbReference type="SAM" id="MobiDB-lite"/>
    </source>
</evidence>